<organism evidence="2 3">
    <name type="scientific">Prorocentrum cordatum</name>
    <dbReference type="NCBI Taxonomy" id="2364126"/>
    <lineage>
        <taxon>Eukaryota</taxon>
        <taxon>Sar</taxon>
        <taxon>Alveolata</taxon>
        <taxon>Dinophyceae</taxon>
        <taxon>Prorocentrales</taxon>
        <taxon>Prorocentraceae</taxon>
        <taxon>Prorocentrum</taxon>
    </lineage>
</organism>
<feature type="compositionally biased region" description="Polar residues" evidence="1">
    <location>
        <begin position="114"/>
        <end position="130"/>
    </location>
</feature>
<accession>A0ABN9SDN5</accession>
<reference evidence="2" key="1">
    <citation type="submission" date="2023-10" db="EMBL/GenBank/DDBJ databases">
        <authorList>
            <person name="Chen Y."/>
            <person name="Shah S."/>
            <person name="Dougan E. K."/>
            <person name="Thang M."/>
            <person name="Chan C."/>
        </authorList>
    </citation>
    <scope>NUCLEOTIDE SEQUENCE [LARGE SCALE GENOMIC DNA]</scope>
</reference>
<feature type="non-terminal residue" evidence="2">
    <location>
        <position position="160"/>
    </location>
</feature>
<feature type="region of interest" description="Disordered" evidence="1">
    <location>
        <begin position="1"/>
        <end position="160"/>
    </location>
</feature>
<feature type="compositionally biased region" description="Polar residues" evidence="1">
    <location>
        <begin position="145"/>
        <end position="160"/>
    </location>
</feature>
<evidence type="ECO:0000256" key="1">
    <source>
        <dbReference type="SAM" id="MobiDB-lite"/>
    </source>
</evidence>
<sequence length="160" mass="17436">MPTLRPRITRIPRRARQEGEEEEEAEAGSNESTAAVQQSSGSTLRIRRPELTYSGSAVKQSAAPEPTNKDSLRRSRSTVSARPIASPPGASRALVERQRVQHMQKTSKAHIGGLTQNPWHASHANPSTSCSRRRAGPLRERSAKSTHSLQSGHRVISSSS</sequence>
<feature type="compositionally biased region" description="Polar residues" evidence="1">
    <location>
        <begin position="29"/>
        <end position="43"/>
    </location>
</feature>
<name>A0ABN9SDN5_9DINO</name>
<evidence type="ECO:0000313" key="3">
    <source>
        <dbReference type="Proteomes" id="UP001189429"/>
    </source>
</evidence>
<proteinExistence type="predicted"/>
<evidence type="ECO:0000313" key="2">
    <source>
        <dbReference type="EMBL" id="CAK0828004.1"/>
    </source>
</evidence>
<dbReference type="Proteomes" id="UP001189429">
    <property type="component" value="Unassembled WGS sequence"/>
</dbReference>
<dbReference type="EMBL" id="CAUYUJ010009905">
    <property type="protein sequence ID" value="CAK0828004.1"/>
    <property type="molecule type" value="Genomic_DNA"/>
</dbReference>
<comment type="caution">
    <text evidence="2">The sequence shown here is derived from an EMBL/GenBank/DDBJ whole genome shotgun (WGS) entry which is preliminary data.</text>
</comment>
<protein>
    <submittedName>
        <fullName evidence="2">Uncharacterized protein</fullName>
    </submittedName>
</protein>
<gene>
    <name evidence="2" type="ORF">PCOR1329_LOCUS27376</name>
</gene>
<keyword evidence="3" id="KW-1185">Reference proteome</keyword>